<protein>
    <submittedName>
        <fullName evidence="2">Uncharacterized protein</fullName>
    </submittedName>
</protein>
<dbReference type="Proteomes" id="UP000248301">
    <property type="component" value="Unassembled WGS sequence"/>
</dbReference>
<comment type="caution">
    <text evidence="2">The sequence shown here is derived from an EMBL/GenBank/DDBJ whole genome shotgun (WGS) entry which is preliminary data.</text>
</comment>
<feature type="compositionally biased region" description="Polar residues" evidence="1">
    <location>
        <begin position="142"/>
        <end position="156"/>
    </location>
</feature>
<organism evidence="2 3">
    <name type="scientific">Gluconacetobacter entanii</name>
    <dbReference type="NCBI Taxonomy" id="108528"/>
    <lineage>
        <taxon>Bacteria</taxon>
        <taxon>Pseudomonadati</taxon>
        <taxon>Pseudomonadota</taxon>
        <taxon>Alphaproteobacteria</taxon>
        <taxon>Acetobacterales</taxon>
        <taxon>Acetobacteraceae</taxon>
        <taxon>Gluconacetobacter</taxon>
    </lineage>
</organism>
<sequence length="324" mass="36032">MARIRSVHPGLWTDETFVSVSPLARLFLIGLWNEADDNGIFPWKPLKLKMRLLPADNGDAAALLAELERIGAIMRYEADGDTYGAVRNFRKFQRPERPKPVHPITAEVEQFVALATKSHTCSRKKTGPVGGKAPRGSRSVDDGSQGQHQAIDVQTPNEHRQGIETQGPMERYKIPPIIPLPGDELFDDSEKPSTPKPKTRRAVRPEPDEAAFEQFWQAYPRKVGKPKARRAFAKAVGKASLETLLAAIAATAWPSDPTYIPHPATWLNNERWADEGVLAASDPGYVRTHDEDAYRGALREWARNGYDGLSPRPEHFPLTEAAHG</sequence>
<evidence type="ECO:0000256" key="1">
    <source>
        <dbReference type="SAM" id="MobiDB-lite"/>
    </source>
</evidence>
<dbReference type="OrthoDB" id="7211084at2"/>
<reference evidence="2 3" key="1">
    <citation type="submission" date="2017-07" db="EMBL/GenBank/DDBJ databases">
        <title>A draft genome sequence of Gluconacetobacter entanii LTH 4560.</title>
        <authorList>
            <person name="Skraban J."/>
            <person name="Cleenwerck I."/>
            <person name="Vandamme P."/>
            <person name="Trcek J."/>
        </authorList>
    </citation>
    <scope>NUCLEOTIDE SEQUENCE [LARGE SCALE GENOMIC DNA]</scope>
    <source>
        <strain evidence="2 3">LTH 4560</strain>
    </source>
</reference>
<proteinExistence type="predicted"/>
<dbReference type="AlphaFoldDB" id="A0A318Q8S3"/>
<evidence type="ECO:0000313" key="2">
    <source>
        <dbReference type="EMBL" id="PYD61997.1"/>
    </source>
</evidence>
<name>A0A318Q8S3_9PROT</name>
<gene>
    <name evidence="2" type="ORF">CFR72_13605</name>
</gene>
<dbReference type="EMBL" id="NKUF01000043">
    <property type="protein sequence ID" value="PYD61997.1"/>
    <property type="molecule type" value="Genomic_DNA"/>
</dbReference>
<dbReference type="RefSeq" id="WP_110914461.1">
    <property type="nucleotide sequence ID" value="NZ_NKUF01000043.1"/>
</dbReference>
<feature type="region of interest" description="Disordered" evidence="1">
    <location>
        <begin position="119"/>
        <end position="207"/>
    </location>
</feature>
<accession>A0A318Q8S3</accession>
<evidence type="ECO:0000313" key="3">
    <source>
        <dbReference type="Proteomes" id="UP000248301"/>
    </source>
</evidence>